<evidence type="ECO:0000256" key="8">
    <source>
        <dbReference type="PROSITE-ProRule" id="PRU01319"/>
    </source>
</evidence>
<dbReference type="InterPro" id="IPR036397">
    <property type="entry name" value="RNaseH_sf"/>
</dbReference>
<dbReference type="Proteomes" id="UP000789831">
    <property type="component" value="Unassembled WGS sequence"/>
</dbReference>
<sequence>MEEMDIETDELISFDSPTEIVTNSSETKEEIILPSLSEGGLFTRSYTYISAKATNLTKDDQENQPCILGVDEAGRGPVLGPMVYGVCYCPLSEKDNIKELGFADSKTLNEVTRESLIKVIMSRSDIFGWAVRVLTPQEISANMLKRNKYNLNAQAHDTTINLIRDIYVDAVGPSKTYQAKLQRLFQGIEITVANKADSTFPIVSAASICAKVTRDHVIKKWEFEEMRLKGEVSREFGSGYPSDPNTVNWLRSNVDPVFGFPRILRFSWPDDEDSQVPMKRMFGQDANEKRSRLFESMGLRRVADF</sequence>
<comment type="similarity">
    <text evidence="3">Belongs to the RNase HII family. Eukaryotic subfamily.</text>
</comment>
<gene>
    <name evidence="11" type="ORF">AGERDE_LOCUS2137</name>
</gene>
<dbReference type="GO" id="GO:0004523">
    <property type="term" value="F:RNA-DNA hybrid ribonuclease activity"/>
    <property type="evidence" value="ECO:0007669"/>
    <property type="project" value="UniProtKB-UniRule"/>
</dbReference>
<dbReference type="FunFam" id="3.30.420.10:FF:000016">
    <property type="entry name" value="Ribonuclease"/>
    <property type="match status" value="1"/>
</dbReference>
<keyword evidence="4 8" id="KW-0540">Nuclease</keyword>
<comment type="catalytic activity">
    <reaction evidence="1 8 9">
        <text>Endonucleolytic cleavage to 5'-phosphomonoester.</text>
        <dbReference type="EC" id="3.1.26.4"/>
    </reaction>
</comment>
<evidence type="ECO:0000256" key="5">
    <source>
        <dbReference type="ARBA" id="ARBA00022723"/>
    </source>
</evidence>
<organism evidence="11 12">
    <name type="scientific">Ambispora gerdemannii</name>
    <dbReference type="NCBI Taxonomy" id="144530"/>
    <lineage>
        <taxon>Eukaryota</taxon>
        <taxon>Fungi</taxon>
        <taxon>Fungi incertae sedis</taxon>
        <taxon>Mucoromycota</taxon>
        <taxon>Glomeromycotina</taxon>
        <taxon>Glomeromycetes</taxon>
        <taxon>Archaeosporales</taxon>
        <taxon>Ambisporaceae</taxon>
        <taxon>Ambispora</taxon>
    </lineage>
</organism>
<dbReference type="InterPro" id="IPR023160">
    <property type="entry name" value="RNase_HII_hlx-loop-hlx_cap_dom"/>
</dbReference>
<evidence type="ECO:0000256" key="1">
    <source>
        <dbReference type="ARBA" id="ARBA00000077"/>
    </source>
</evidence>
<evidence type="ECO:0000256" key="9">
    <source>
        <dbReference type="RuleBase" id="RU003515"/>
    </source>
</evidence>
<dbReference type="InterPro" id="IPR012337">
    <property type="entry name" value="RNaseH-like_sf"/>
</dbReference>
<feature type="binding site" evidence="8">
    <location>
        <position position="169"/>
    </location>
    <ligand>
        <name>a divalent metal cation</name>
        <dbReference type="ChEBI" id="CHEBI:60240"/>
    </ligand>
</feature>
<dbReference type="PANTHER" id="PTHR10954">
    <property type="entry name" value="RIBONUCLEASE H2 SUBUNIT A"/>
    <property type="match status" value="1"/>
</dbReference>
<dbReference type="OrthoDB" id="7462577at2759"/>
<dbReference type="EC" id="3.1.26.4" evidence="9"/>
<evidence type="ECO:0000256" key="7">
    <source>
        <dbReference type="ARBA" id="ARBA00022801"/>
    </source>
</evidence>
<keyword evidence="6 8" id="KW-0255">Endonuclease</keyword>
<dbReference type="AlphaFoldDB" id="A0A9N8VLB9"/>
<dbReference type="PANTHER" id="PTHR10954:SF7">
    <property type="entry name" value="RIBONUCLEASE H2 SUBUNIT A"/>
    <property type="match status" value="1"/>
</dbReference>
<comment type="function">
    <text evidence="9">Endonuclease that specifically degrades the RNA of RNA-DNA hybrids.</text>
</comment>
<dbReference type="PROSITE" id="PS51975">
    <property type="entry name" value="RNASE_H_2"/>
    <property type="match status" value="1"/>
</dbReference>
<keyword evidence="12" id="KW-1185">Reference proteome</keyword>
<dbReference type="GO" id="GO:0032299">
    <property type="term" value="C:ribonuclease H2 complex"/>
    <property type="evidence" value="ECO:0007669"/>
    <property type="project" value="TreeGrafter"/>
</dbReference>
<dbReference type="GO" id="GO:0046872">
    <property type="term" value="F:metal ion binding"/>
    <property type="evidence" value="ECO:0007669"/>
    <property type="project" value="UniProtKB-KW"/>
</dbReference>
<dbReference type="Pfam" id="PF01351">
    <property type="entry name" value="RNase_HII"/>
    <property type="match status" value="1"/>
</dbReference>
<proteinExistence type="inferred from homology"/>
<reference evidence="11" key="1">
    <citation type="submission" date="2021-06" db="EMBL/GenBank/DDBJ databases">
        <authorList>
            <person name="Kallberg Y."/>
            <person name="Tangrot J."/>
            <person name="Rosling A."/>
        </authorList>
    </citation>
    <scope>NUCLEOTIDE SEQUENCE</scope>
    <source>
        <strain evidence="11">MT106</strain>
    </source>
</reference>
<dbReference type="InterPro" id="IPR001352">
    <property type="entry name" value="RNase_HII/HIII"/>
</dbReference>
<dbReference type="InterPro" id="IPR024567">
    <property type="entry name" value="RNase_HII/HIII_dom"/>
</dbReference>
<feature type="binding site" evidence="8">
    <location>
        <position position="71"/>
    </location>
    <ligand>
        <name>a divalent metal cation</name>
        <dbReference type="ChEBI" id="CHEBI:60240"/>
    </ligand>
</feature>
<dbReference type="FunFam" id="1.10.10.460:FF:000001">
    <property type="entry name" value="Ribonuclease"/>
    <property type="match status" value="1"/>
</dbReference>
<evidence type="ECO:0000256" key="6">
    <source>
        <dbReference type="ARBA" id="ARBA00022759"/>
    </source>
</evidence>
<evidence type="ECO:0000256" key="2">
    <source>
        <dbReference type="ARBA" id="ARBA00001946"/>
    </source>
</evidence>
<dbReference type="GO" id="GO:0043137">
    <property type="term" value="P:DNA replication, removal of RNA primer"/>
    <property type="evidence" value="ECO:0007669"/>
    <property type="project" value="TreeGrafter"/>
</dbReference>
<dbReference type="Gene3D" id="3.30.420.10">
    <property type="entry name" value="Ribonuclease H-like superfamily/Ribonuclease H"/>
    <property type="match status" value="1"/>
</dbReference>
<feature type="binding site" evidence="8">
    <location>
        <position position="72"/>
    </location>
    <ligand>
        <name>a divalent metal cation</name>
        <dbReference type="ChEBI" id="CHEBI:60240"/>
    </ligand>
</feature>
<dbReference type="Gene3D" id="1.10.10.460">
    <property type="entry name" value="Ribonuclease hii. Domain 2"/>
    <property type="match status" value="1"/>
</dbReference>
<evidence type="ECO:0000256" key="4">
    <source>
        <dbReference type="ARBA" id="ARBA00022722"/>
    </source>
</evidence>
<dbReference type="InterPro" id="IPR004649">
    <property type="entry name" value="RNase_H2_suA"/>
</dbReference>
<dbReference type="EMBL" id="CAJVPL010000168">
    <property type="protein sequence ID" value="CAG8458747.1"/>
    <property type="molecule type" value="Genomic_DNA"/>
</dbReference>
<comment type="cofactor">
    <cofactor evidence="8">
        <name>Mn(2+)</name>
        <dbReference type="ChEBI" id="CHEBI:29035"/>
    </cofactor>
    <cofactor evidence="8">
        <name>Mg(2+)</name>
        <dbReference type="ChEBI" id="CHEBI:18420"/>
    </cofactor>
    <text evidence="8">Manganese or magnesium. Binds 1 divalent metal ion per monomer in the absence of substrate. May bind a second metal ion after substrate binding.</text>
</comment>
<protein>
    <recommendedName>
        <fullName evidence="9">Ribonuclease</fullName>
        <ecNumber evidence="9">3.1.26.4</ecNumber>
    </recommendedName>
</protein>
<dbReference type="SUPFAM" id="SSF53098">
    <property type="entry name" value="Ribonuclease H-like"/>
    <property type="match status" value="1"/>
</dbReference>
<keyword evidence="7 8" id="KW-0378">Hydrolase</keyword>
<dbReference type="GO" id="GO:0003723">
    <property type="term" value="F:RNA binding"/>
    <property type="evidence" value="ECO:0007669"/>
    <property type="project" value="UniProtKB-UniRule"/>
</dbReference>
<comment type="cofactor">
    <cofactor evidence="2">
        <name>Mg(2+)</name>
        <dbReference type="ChEBI" id="CHEBI:18420"/>
    </cofactor>
</comment>
<evidence type="ECO:0000313" key="11">
    <source>
        <dbReference type="EMBL" id="CAG8458747.1"/>
    </source>
</evidence>
<evidence type="ECO:0000313" key="12">
    <source>
        <dbReference type="Proteomes" id="UP000789831"/>
    </source>
</evidence>
<dbReference type="CDD" id="cd07181">
    <property type="entry name" value="RNase_HII_eukaryota_like"/>
    <property type="match status" value="1"/>
</dbReference>
<evidence type="ECO:0000259" key="10">
    <source>
        <dbReference type="PROSITE" id="PS51975"/>
    </source>
</evidence>
<evidence type="ECO:0000256" key="3">
    <source>
        <dbReference type="ARBA" id="ARBA00007058"/>
    </source>
</evidence>
<dbReference type="NCBIfam" id="TIGR00729">
    <property type="entry name" value="ribonuclease HII"/>
    <property type="match status" value="1"/>
</dbReference>
<comment type="caution">
    <text evidence="11">The sequence shown here is derived from an EMBL/GenBank/DDBJ whole genome shotgun (WGS) entry which is preliminary data.</text>
</comment>
<name>A0A9N8VLB9_9GLOM</name>
<feature type="domain" description="RNase H type-2" evidence="10">
    <location>
        <begin position="65"/>
        <end position="280"/>
    </location>
</feature>
<accession>A0A9N8VLB9</accession>
<dbReference type="GO" id="GO:0006298">
    <property type="term" value="P:mismatch repair"/>
    <property type="evidence" value="ECO:0007669"/>
    <property type="project" value="TreeGrafter"/>
</dbReference>
<keyword evidence="5 8" id="KW-0479">Metal-binding</keyword>